<dbReference type="RefSeq" id="WP_012289233.1">
    <property type="nucleotide sequence ID" value="NC_002607.1"/>
</dbReference>
<dbReference type="InterPro" id="IPR055022">
    <property type="entry name" value="Hac8-like_N"/>
</dbReference>
<dbReference type="InterPro" id="IPR031033">
    <property type="entry name" value="Halocin_C8_dom"/>
</dbReference>
<dbReference type="NCBIfam" id="TIGR04449">
    <property type="entry name" value="halocin_C8_dom"/>
    <property type="match status" value="1"/>
</dbReference>
<name>A0A510N5R3_HALSA</name>
<dbReference type="EMBL" id="BK010829">
    <property type="protein sequence ID" value="DAC77994.1"/>
    <property type="molecule type" value="Genomic_DNA"/>
</dbReference>
<feature type="domain" description="Halocin C8-like N-terminal" evidence="2">
    <location>
        <begin position="4"/>
        <end position="90"/>
    </location>
</feature>
<reference evidence="3" key="1">
    <citation type="journal article" date="2008" name="Genomics">
        <title>Evolution in the laboratory: the genome of Halobacterium salinarum strain R1 compared to that of strain NRC-1.</title>
        <authorList>
            <person name="Pfeiffer F."/>
            <person name="Schuster S.C."/>
            <person name="Broicher A."/>
            <person name="Falb M."/>
            <person name="Palm P."/>
            <person name="Rodewald K."/>
            <person name="Ruepp A."/>
            <person name="Soppa J."/>
            <person name="Tittor J."/>
            <person name="Oesterhelt D."/>
        </authorList>
    </citation>
    <scope>NUCLEOTIDE SEQUENCE</scope>
    <source>
        <strain evidence="3">NRC-1</strain>
    </source>
</reference>
<protein>
    <submittedName>
        <fullName evidence="3">Probable halocin (Homolog to halocin C8)</fullName>
    </submittedName>
</protein>
<reference evidence="3" key="3">
    <citation type="journal article" date="2019" name="Microbiol. Resour. Announc.">
        <title>The genome of the Halobacterium salinarum type strain is closely related to that of the laboratory strains NRC-1 and R1.</title>
        <authorList>
            <person name="Pfeiffer F."/>
            <person name="Marchfelder A."/>
            <person name="Habermann B.H."/>
            <person name="Dyall-Smith M."/>
        </authorList>
    </citation>
    <scope>NUCLEOTIDE SEQUENCE</scope>
    <source>
        <strain evidence="3">NRC-1</strain>
    </source>
</reference>
<gene>
    <name evidence="3" type="ORF">VNG_0835a</name>
</gene>
<organism evidence="3">
    <name type="scientific">Halobacterium salinarum (strain ATCC 700922 / JCM 11081 / NRC-1)</name>
    <name type="common">Halobacterium halobium</name>
    <dbReference type="NCBI Taxonomy" id="64091"/>
    <lineage>
        <taxon>Archaea</taxon>
        <taxon>Methanobacteriati</taxon>
        <taxon>Methanobacteriota</taxon>
        <taxon>Stenosarchaea group</taxon>
        <taxon>Halobacteria</taxon>
        <taxon>Halobacteriales</taxon>
        <taxon>Halobacteriaceae</taxon>
        <taxon>Halobacterium</taxon>
        <taxon>Halobacterium salinarum NRC-34001</taxon>
    </lineage>
</organism>
<dbReference type="Pfam" id="PF22862">
    <property type="entry name" value="Hac8_like_N"/>
    <property type="match status" value="1"/>
</dbReference>
<accession>A0A510N5R3</accession>
<evidence type="ECO:0000256" key="1">
    <source>
        <dbReference type="SAM" id="MobiDB-lite"/>
    </source>
</evidence>
<feature type="region of interest" description="Disordered" evidence="1">
    <location>
        <begin position="88"/>
        <end position="119"/>
    </location>
</feature>
<dbReference type="GeneID" id="68693673"/>
<evidence type="ECO:0000313" key="3">
    <source>
        <dbReference type="EMBL" id="DAC77994.1"/>
    </source>
</evidence>
<sequence length="254" mass="26610">MPRAFTQRRQKAVDLGYSFAWGDTTLTVAVTETEDFNREVGSYELQDAAENSRAGIILGRHPESQEIAIAQLDVEHYHDDGAFKKLERDDLLGDDSSGTDPAIATDRSGEIDGSFTKTTEEPSKQAVEALIDDLSHVQDAEDPSAQLDLPSLDDLPDLPDELDVSGCDGCYFVSGIICKKLCGAFGGVVCGVLGISVVGGVGCVTLVTAVCKVAEAATDGCGDSIGATICKSSGIGVCGPDKPGEIIEVPLPNI</sequence>
<proteinExistence type="predicted"/>
<dbReference type="AlphaFoldDB" id="A0A510N5R3"/>
<reference evidence="3" key="2">
    <citation type="journal article" date="2015" name="Life">
        <title>A manual curation strategy to improve genome annotation: application to a set of haloarchael genomes.</title>
        <authorList>
            <person name="Pfeiffer F."/>
            <person name="Oesterhelt D."/>
        </authorList>
    </citation>
    <scope>NUCLEOTIDE SEQUENCE</scope>
    <source>
        <strain evidence="3">NRC-1</strain>
    </source>
</reference>
<evidence type="ECO:0000259" key="2">
    <source>
        <dbReference type="Pfam" id="PF22862"/>
    </source>
</evidence>